<gene>
    <name evidence="1" type="ORF">PXEA_LOCUS10669</name>
</gene>
<evidence type="ECO:0000313" key="2">
    <source>
        <dbReference type="Proteomes" id="UP000784294"/>
    </source>
</evidence>
<evidence type="ECO:0000313" key="1">
    <source>
        <dbReference type="EMBL" id="VEL17229.1"/>
    </source>
</evidence>
<keyword evidence="2" id="KW-1185">Reference proteome</keyword>
<accession>A0A3S5AIA8</accession>
<organism evidence="1 2">
    <name type="scientific">Protopolystoma xenopodis</name>
    <dbReference type="NCBI Taxonomy" id="117903"/>
    <lineage>
        <taxon>Eukaryota</taxon>
        <taxon>Metazoa</taxon>
        <taxon>Spiralia</taxon>
        <taxon>Lophotrochozoa</taxon>
        <taxon>Platyhelminthes</taxon>
        <taxon>Monogenea</taxon>
        <taxon>Polyopisthocotylea</taxon>
        <taxon>Polystomatidea</taxon>
        <taxon>Polystomatidae</taxon>
        <taxon>Protopolystoma</taxon>
    </lineage>
</organism>
<comment type="caution">
    <text evidence="1">The sequence shown here is derived from an EMBL/GenBank/DDBJ whole genome shotgun (WGS) entry which is preliminary data.</text>
</comment>
<reference evidence="1" key="1">
    <citation type="submission" date="2018-11" db="EMBL/GenBank/DDBJ databases">
        <authorList>
            <consortium name="Pathogen Informatics"/>
        </authorList>
    </citation>
    <scope>NUCLEOTIDE SEQUENCE</scope>
</reference>
<proteinExistence type="predicted"/>
<dbReference type="Proteomes" id="UP000784294">
    <property type="component" value="Unassembled WGS sequence"/>
</dbReference>
<protein>
    <submittedName>
        <fullName evidence="1">Uncharacterized protein</fullName>
    </submittedName>
</protein>
<sequence>MACIRPRRWCVREIAAQLESLFRSALCLFHSKALPLASDVSSSRMCSVDTKAGFRSKNTTTVRRAHDATSRPHAHVEFPFCFILVHMNSPKSAGTESDWSARRAGGSFDIYSSEM</sequence>
<dbReference type="AlphaFoldDB" id="A0A3S5AIA8"/>
<name>A0A3S5AIA8_9PLAT</name>
<dbReference type="EMBL" id="CAAALY010031669">
    <property type="protein sequence ID" value="VEL17229.1"/>
    <property type="molecule type" value="Genomic_DNA"/>
</dbReference>